<protein>
    <recommendedName>
        <fullName evidence="2">DUF4110 domain-containing protein</fullName>
    </recommendedName>
</protein>
<sequence>MGPREYTLDDFYALPLDKLDRFVCLKSCDVALPKDGDLIESSDDDDDDDGGGGDDDDDDDDGDFGIDDVDEQENNEEDADDEVVKTKTKRKAEKNKDLEEEESVAEPEVCLVHVLVFHLLDSDFGFSTKQLDLRAQAQALLGVANDTQSAKAGAARSAEDALSTPLPGETLAMFYARSREYWAGKAHEASDNRGKSLRRDGFALAQDRYAAYKPLLEEVEKILAEAGLDEEEIKSGAAGGMGGAKGENRNRR</sequence>
<reference evidence="3 4" key="1">
    <citation type="submission" date="2019-02" db="EMBL/GenBank/DDBJ databases">
        <title>Genome sequencing of the rare red list fungi Phellinidium pouzarii.</title>
        <authorList>
            <person name="Buettner E."/>
            <person name="Kellner H."/>
        </authorList>
    </citation>
    <scope>NUCLEOTIDE SEQUENCE [LARGE SCALE GENOMIC DNA]</scope>
    <source>
        <strain evidence="3 4">DSM 108285</strain>
    </source>
</reference>
<evidence type="ECO:0000259" key="2">
    <source>
        <dbReference type="Pfam" id="PF13422"/>
    </source>
</evidence>
<evidence type="ECO:0000313" key="3">
    <source>
        <dbReference type="EMBL" id="THG99622.1"/>
    </source>
</evidence>
<gene>
    <name evidence="3" type="ORF">EW145_g7226</name>
</gene>
<evidence type="ECO:0000313" key="4">
    <source>
        <dbReference type="Proteomes" id="UP000308199"/>
    </source>
</evidence>
<dbReference type="AlphaFoldDB" id="A0A4V3XAV4"/>
<proteinExistence type="predicted"/>
<evidence type="ECO:0000256" key="1">
    <source>
        <dbReference type="SAM" id="MobiDB-lite"/>
    </source>
</evidence>
<feature type="region of interest" description="Disordered" evidence="1">
    <location>
        <begin position="34"/>
        <end position="103"/>
    </location>
</feature>
<dbReference type="PANTHER" id="PTHR46063:SF1">
    <property type="entry name" value="KELCH DOMAIN-CONTAINING PROTEIN 4"/>
    <property type="match status" value="1"/>
</dbReference>
<accession>A0A4V3XAV4</accession>
<feature type="domain" description="DUF4110" evidence="2">
    <location>
        <begin position="158"/>
        <end position="226"/>
    </location>
</feature>
<keyword evidence="4" id="KW-1185">Reference proteome</keyword>
<feature type="region of interest" description="Disordered" evidence="1">
    <location>
        <begin position="233"/>
        <end position="252"/>
    </location>
</feature>
<dbReference type="Proteomes" id="UP000308199">
    <property type="component" value="Unassembled WGS sequence"/>
</dbReference>
<dbReference type="PANTHER" id="PTHR46063">
    <property type="entry name" value="KELCH DOMAIN-CONTAINING PROTEIN"/>
    <property type="match status" value="1"/>
</dbReference>
<name>A0A4V3XAV4_9AGAM</name>
<dbReference type="InterPro" id="IPR052588">
    <property type="entry name" value="Kelch_domain_protein"/>
</dbReference>
<dbReference type="Pfam" id="PF13422">
    <property type="entry name" value="DUF4110"/>
    <property type="match status" value="1"/>
</dbReference>
<feature type="compositionally biased region" description="Acidic residues" evidence="1">
    <location>
        <begin position="38"/>
        <end position="81"/>
    </location>
</feature>
<organism evidence="3 4">
    <name type="scientific">Phellinidium pouzarii</name>
    <dbReference type="NCBI Taxonomy" id="167371"/>
    <lineage>
        <taxon>Eukaryota</taxon>
        <taxon>Fungi</taxon>
        <taxon>Dikarya</taxon>
        <taxon>Basidiomycota</taxon>
        <taxon>Agaricomycotina</taxon>
        <taxon>Agaricomycetes</taxon>
        <taxon>Hymenochaetales</taxon>
        <taxon>Hymenochaetaceae</taxon>
        <taxon>Phellinidium</taxon>
    </lineage>
</organism>
<comment type="caution">
    <text evidence="3">The sequence shown here is derived from an EMBL/GenBank/DDBJ whole genome shotgun (WGS) entry which is preliminary data.</text>
</comment>
<dbReference type="InterPro" id="IPR025183">
    <property type="entry name" value="DUF4110"/>
</dbReference>
<dbReference type="EMBL" id="SGPK01000676">
    <property type="protein sequence ID" value="THG99622.1"/>
    <property type="molecule type" value="Genomic_DNA"/>
</dbReference>
<dbReference type="OrthoDB" id="4447at2759"/>